<accession>A0A9P6UTP6</accession>
<comment type="caution">
    <text evidence="1">The sequence shown here is derived from an EMBL/GenBank/DDBJ whole genome shotgun (WGS) entry which is preliminary data.</text>
</comment>
<protein>
    <submittedName>
        <fullName evidence="1">Uncharacterized protein</fullName>
    </submittedName>
</protein>
<name>A0A9P6UTP6_9FUNG</name>
<evidence type="ECO:0000313" key="1">
    <source>
        <dbReference type="EMBL" id="KAG0319183.1"/>
    </source>
</evidence>
<sequence>MLARYLGPKELSRLLRTSHLFKNFVPHLYRSLNLTYRHHRANLVLSIPSMHALARNAAFVHSLRLGRIDTALLYNGFLASQKNTDSLIHEPWYTPRDLNASPLVSLPCMGNLTRLVIIFPRRTVYQDEPFTLPSCHVPGTSLRQTCWILQANPHLKRIKARWIPVDGEREFDALSNTFGGLSKLEEVDVRLKIGNDYDQRRWFQEWSNLFLSCSPTIRSFDLRPNEGYADEVGIKGEDGSLEEWRTQRVMRPWRMCHGLTELVLAFFEDDFISMLGFTAMSDLRRVLQHCPDLEAFHLMRFLDDAQDVALAAMITTLCPKLKRFSFEPSIHPRSDFVPFSVMLAMKQEQQLEEIDLRHLWIEQDRKGGGQWDRDMSIARQAFRRHSLSLRVINMHDISDSLGHVLATVLVECLALEEFNMYPTAASWGCTKLKRLALGIEKPVLPGYPFYLQPAQSPVESAFEVFYGSFMDTFIEPSVATPTIAQPFYRRSTPIVFMEEEKELLALLERLYHHIGTLTELQSLDLRAVDSPGGSSQSEDARYTNHSFPALMTVGNSAPGGRPGYLHLLGGLTKLEELRGSVYASTDEGKTTMGWDEARWMHEHWPRLRLAEFYYKDEEPTEPFLWLKSQPRAWDLEMSVFDCKDSNLK</sequence>
<dbReference type="OrthoDB" id="2351717at2759"/>
<dbReference type="Gene3D" id="3.80.10.10">
    <property type="entry name" value="Ribonuclease Inhibitor"/>
    <property type="match status" value="1"/>
</dbReference>
<dbReference type="InterPro" id="IPR032675">
    <property type="entry name" value="LRR_dom_sf"/>
</dbReference>
<reference evidence="1" key="1">
    <citation type="journal article" date="2020" name="Fungal Divers.">
        <title>Resolving the Mortierellaceae phylogeny through synthesis of multi-gene phylogenetics and phylogenomics.</title>
        <authorList>
            <person name="Vandepol N."/>
            <person name="Liber J."/>
            <person name="Desiro A."/>
            <person name="Na H."/>
            <person name="Kennedy M."/>
            <person name="Barry K."/>
            <person name="Grigoriev I.V."/>
            <person name="Miller A.N."/>
            <person name="O'Donnell K."/>
            <person name="Stajich J.E."/>
            <person name="Bonito G."/>
        </authorList>
    </citation>
    <scope>NUCLEOTIDE SEQUENCE</scope>
    <source>
        <strain evidence="1">NVP60</strain>
    </source>
</reference>
<dbReference type="AlphaFoldDB" id="A0A9P6UTP6"/>
<keyword evidence="2" id="KW-1185">Reference proteome</keyword>
<proteinExistence type="predicted"/>
<dbReference type="Proteomes" id="UP000823405">
    <property type="component" value="Unassembled WGS sequence"/>
</dbReference>
<dbReference type="SUPFAM" id="SSF52047">
    <property type="entry name" value="RNI-like"/>
    <property type="match status" value="1"/>
</dbReference>
<gene>
    <name evidence="1" type="ORF">BGZ97_002593</name>
</gene>
<organism evidence="1 2">
    <name type="scientific">Linnemannia gamsii</name>
    <dbReference type="NCBI Taxonomy" id="64522"/>
    <lineage>
        <taxon>Eukaryota</taxon>
        <taxon>Fungi</taxon>
        <taxon>Fungi incertae sedis</taxon>
        <taxon>Mucoromycota</taxon>
        <taxon>Mortierellomycotina</taxon>
        <taxon>Mortierellomycetes</taxon>
        <taxon>Mortierellales</taxon>
        <taxon>Mortierellaceae</taxon>
        <taxon>Linnemannia</taxon>
    </lineage>
</organism>
<dbReference type="EMBL" id="JAAAIN010000158">
    <property type="protein sequence ID" value="KAG0319183.1"/>
    <property type="molecule type" value="Genomic_DNA"/>
</dbReference>
<evidence type="ECO:0000313" key="2">
    <source>
        <dbReference type="Proteomes" id="UP000823405"/>
    </source>
</evidence>